<organism evidence="2 3">
    <name type="scientific">Acrobeloides nanus</name>
    <dbReference type="NCBI Taxonomy" id="290746"/>
    <lineage>
        <taxon>Eukaryota</taxon>
        <taxon>Metazoa</taxon>
        <taxon>Ecdysozoa</taxon>
        <taxon>Nematoda</taxon>
        <taxon>Chromadorea</taxon>
        <taxon>Rhabditida</taxon>
        <taxon>Tylenchina</taxon>
        <taxon>Cephalobomorpha</taxon>
        <taxon>Cephaloboidea</taxon>
        <taxon>Cephalobidae</taxon>
        <taxon>Acrobeloides</taxon>
    </lineage>
</organism>
<proteinExistence type="predicted"/>
<keyword evidence="1" id="KW-0732">Signal</keyword>
<sequence length="128" mass="14008">MKLFYALLFCGLFLTQDVYGAAFSGSTKTKFINKLETFLSSYLSAAQYTTLMNQIEQDFYNGASISTIGSSLITRALAVLQFSQTLQMGGIAATLALQINVPNSLTILYNVVYNNLGPFYTGQVCLII</sequence>
<name>A0A914C0N6_9BILA</name>
<protein>
    <submittedName>
        <fullName evidence="3">Uncharacterized protein</fullName>
    </submittedName>
</protein>
<evidence type="ECO:0000313" key="3">
    <source>
        <dbReference type="WBParaSite" id="ACRNAN_Path_1440.g5645.t1"/>
    </source>
</evidence>
<dbReference type="AlphaFoldDB" id="A0A914C0N6"/>
<feature type="signal peptide" evidence="1">
    <location>
        <begin position="1"/>
        <end position="20"/>
    </location>
</feature>
<dbReference type="WBParaSite" id="ACRNAN_Path_1440.g5645.t1">
    <property type="protein sequence ID" value="ACRNAN_Path_1440.g5645.t1"/>
    <property type="gene ID" value="ACRNAN_Path_1440.g5645"/>
</dbReference>
<accession>A0A914C0N6</accession>
<feature type="chain" id="PRO_5036825946" evidence="1">
    <location>
        <begin position="21"/>
        <end position="128"/>
    </location>
</feature>
<evidence type="ECO:0000256" key="1">
    <source>
        <dbReference type="SAM" id="SignalP"/>
    </source>
</evidence>
<evidence type="ECO:0000313" key="2">
    <source>
        <dbReference type="Proteomes" id="UP000887540"/>
    </source>
</evidence>
<keyword evidence="2" id="KW-1185">Reference proteome</keyword>
<reference evidence="3" key="1">
    <citation type="submission" date="2022-11" db="UniProtKB">
        <authorList>
            <consortium name="WormBaseParasite"/>
        </authorList>
    </citation>
    <scope>IDENTIFICATION</scope>
</reference>
<dbReference type="Proteomes" id="UP000887540">
    <property type="component" value="Unplaced"/>
</dbReference>